<name>A0A2G3DY24_9FIRM</name>
<evidence type="ECO:0000256" key="1">
    <source>
        <dbReference type="ARBA" id="ARBA00004752"/>
    </source>
</evidence>
<reference evidence="8 9" key="1">
    <citation type="submission" date="2017-10" db="EMBL/GenBank/DDBJ databases">
        <title>Resolving the taxonomy of Roseburia spp., Eubacterium rectale and Agathobacter spp. through phylogenomic analysis.</title>
        <authorList>
            <person name="Sheridan P.O."/>
            <person name="Walker A.W."/>
            <person name="Duncan S.H."/>
            <person name="Scott K.P."/>
            <person name="Toole P.W.O."/>
            <person name="Luis P."/>
            <person name="Flint H.J."/>
        </authorList>
    </citation>
    <scope>NUCLEOTIDE SEQUENCE [LARGE SCALE GENOMIC DNA]</scope>
    <source>
        <strain evidence="8 9">JK626</strain>
    </source>
</reference>
<sequence>MSIFRGKMMSTSKKDKGQKKSFSKAAMLKAGIIVGALLIIYLAGSIYFSDHFYIRSKVNGVGASFKDAQGAYDKIINSADHYNITFVDGDGNVVNEVSSADLGVGVNYQVDQVQLLLDSQTGFNWVGRLFVPAEYYTATGNSYDATKVKTVASSLDFSGQQSTTESQDAYIDFDGSQFVVVDEVYGDRIDEEGVEAAIIDAVENLKTEINISDGTCYHKPAVLAEDDNINAAVDVLNGYMNTAIHYDLGEGLTEEIPVATKATWFTWDDDFNVTFNRDAIGEYVNSMGEKYNTYGKAKPFTTTSGEEISVPAGSFGWKIAYDGEIDQIIADLTAGDDVTRDFTYLYRGTSHGEHDYGNSYVEVNLSEQHAYVYKDGQMVIDSDFVSGNISAGNGTHTGVYPIAYKEKDATLRGDNYATPVDYWMPFNMGEGLHDAKWRSSFGGNIYKTSGSHGCINLPKDKAKEIFETVEAGWPVIVFYTGNTEQDNYLIVNPQIKVQQLIAEIEAVTLESEAQIVSARIQYDALSDEQKAEVTNYQDLVNAELQLITLKQQAGLDAGAQEPAPEVAPEVAPVPAE</sequence>
<evidence type="ECO:0000256" key="2">
    <source>
        <dbReference type="ARBA" id="ARBA00022679"/>
    </source>
</evidence>
<comment type="pathway">
    <text evidence="1 6">Cell wall biogenesis; peptidoglycan biosynthesis.</text>
</comment>
<dbReference type="UniPathway" id="UPA00219"/>
<dbReference type="SUPFAM" id="SSF143985">
    <property type="entry name" value="L,D-transpeptidase pre-catalytic domain-like"/>
    <property type="match status" value="1"/>
</dbReference>
<proteinExistence type="predicted"/>
<organism evidence="8 9">
    <name type="scientific">Pseudobutyrivibrio ruminis</name>
    <dbReference type="NCBI Taxonomy" id="46206"/>
    <lineage>
        <taxon>Bacteria</taxon>
        <taxon>Bacillati</taxon>
        <taxon>Bacillota</taxon>
        <taxon>Clostridia</taxon>
        <taxon>Lachnospirales</taxon>
        <taxon>Lachnospiraceae</taxon>
        <taxon>Pseudobutyrivibrio</taxon>
    </lineage>
</organism>
<dbReference type="GO" id="GO:0008360">
    <property type="term" value="P:regulation of cell shape"/>
    <property type="evidence" value="ECO:0007669"/>
    <property type="project" value="UniProtKB-UniRule"/>
</dbReference>
<dbReference type="InterPro" id="IPR022029">
    <property type="entry name" value="YoaR-like_PG-bd"/>
</dbReference>
<dbReference type="Pfam" id="PF12229">
    <property type="entry name" value="PG_binding_4"/>
    <property type="match status" value="1"/>
</dbReference>
<evidence type="ECO:0000256" key="4">
    <source>
        <dbReference type="ARBA" id="ARBA00022984"/>
    </source>
</evidence>
<keyword evidence="3 6" id="KW-0133">Cell shape</keyword>
<evidence type="ECO:0000256" key="3">
    <source>
        <dbReference type="ARBA" id="ARBA00022960"/>
    </source>
</evidence>
<accession>A0A2G3DY24</accession>
<dbReference type="GO" id="GO:0018104">
    <property type="term" value="P:peptidoglycan-protein cross-linking"/>
    <property type="evidence" value="ECO:0007669"/>
    <property type="project" value="TreeGrafter"/>
</dbReference>
<dbReference type="InterPro" id="IPR050979">
    <property type="entry name" value="LD-transpeptidase"/>
</dbReference>
<dbReference type="Proteomes" id="UP000225889">
    <property type="component" value="Unassembled WGS sequence"/>
</dbReference>
<feature type="domain" description="L,D-TPase catalytic" evidence="7">
    <location>
        <begin position="359"/>
        <end position="478"/>
    </location>
</feature>
<keyword evidence="2" id="KW-0808">Transferase</keyword>
<evidence type="ECO:0000313" key="8">
    <source>
        <dbReference type="EMBL" id="PHU35947.1"/>
    </source>
</evidence>
<evidence type="ECO:0000259" key="7">
    <source>
        <dbReference type="PROSITE" id="PS52029"/>
    </source>
</evidence>
<dbReference type="PROSITE" id="PS52029">
    <property type="entry name" value="LD_TPASE"/>
    <property type="match status" value="1"/>
</dbReference>
<dbReference type="Pfam" id="PF03734">
    <property type="entry name" value="YkuD"/>
    <property type="match status" value="1"/>
</dbReference>
<protein>
    <recommendedName>
        <fullName evidence="7">L,D-TPase catalytic domain-containing protein</fullName>
    </recommendedName>
</protein>
<dbReference type="Gene3D" id="2.40.440.10">
    <property type="entry name" value="L,D-transpeptidase catalytic domain-like"/>
    <property type="match status" value="1"/>
</dbReference>
<feature type="active site" description="Nucleophile" evidence="6">
    <location>
        <position position="454"/>
    </location>
</feature>
<keyword evidence="5 6" id="KW-0961">Cell wall biogenesis/degradation</keyword>
<dbReference type="GO" id="GO:0071555">
    <property type="term" value="P:cell wall organization"/>
    <property type="evidence" value="ECO:0007669"/>
    <property type="project" value="UniProtKB-UniRule"/>
</dbReference>
<evidence type="ECO:0000256" key="5">
    <source>
        <dbReference type="ARBA" id="ARBA00023316"/>
    </source>
</evidence>
<dbReference type="RefSeq" id="WP_099391180.1">
    <property type="nucleotide sequence ID" value="NZ_PDYF01000007.1"/>
</dbReference>
<dbReference type="PANTHER" id="PTHR30582">
    <property type="entry name" value="L,D-TRANSPEPTIDASE"/>
    <property type="match status" value="1"/>
</dbReference>
<feature type="active site" description="Proton donor/acceptor" evidence="6">
    <location>
        <position position="433"/>
    </location>
</feature>
<dbReference type="SUPFAM" id="SSF141523">
    <property type="entry name" value="L,D-transpeptidase catalytic domain-like"/>
    <property type="match status" value="1"/>
</dbReference>
<dbReference type="InterPro" id="IPR038054">
    <property type="entry name" value="LD_TPept-like_central_sf"/>
</dbReference>
<reference evidence="8 9" key="2">
    <citation type="submission" date="2017-10" db="EMBL/GenBank/DDBJ databases">
        <authorList>
            <person name="Banno H."/>
            <person name="Chua N.-H."/>
        </authorList>
    </citation>
    <scope>NUCLEOTIDE SEQUENCE [LARGE SCALE GENOMIC DNA]</scope>
    <source>
        <strain evidence="8 9">JK626</strain>
    </source>
</reference>
<evidence type="ECO:0000256" key="6">
    <source>
        <dbReference type="PROSITE-ProRule" id="PRU01373"/>
    </source>
</evidence>
<dbReference type="GO" id="GO:0016740">
    <property type="term" value="F:transferase activity"/>
    <property type="evidence" value="ECO:0007669"/>
    <property type="project" value="UniProtKB-KW"/>
</dbReference>
<dbReference type="PANTHER" id="PTHR30582:SF33">
    <property type="entry name" value="EXPORTED PROTEIN"/>
    <property type="match status" value="1"/>
</dbReference>
<evidence type="ECO:0000313" key="9">
    <source>
        <dbReference type="Proteomes" id="UP000225889"/>
    </source>
</evidence>
<dbReference type="AlphaFoldDB" id="A0A2G3DY24"/>
<dbReference type="CDD" id="cd16913">
    <property type="entry name" value="YkuD_like"/>
    <property type="match status" value="1"/>
</dbReference>
<dbReference type="EMBL" id="PDYF01000007">
    <property type="protein sequence ID" value="PHU35947.1"/>
    <property type="molecule type" value="Genomic_DNA"/>
</dbReference>
<dbReference type="InterPro" id="IPR005490">
    <property type="entry name" value="LD_TPept_cat_dom"/>
</dbReference>
<dbReference type="InterPro" id="IPR038063">
    <property type="entry name" value="Transpep_catalytic_dom"/>
</dbReference>
<dbReference type="GO" id="GO:0071972">
    <property type="term" value="F:peptidoglycan L,D-transpeptidase activity"/>
    <property type="evidence" value="ECO:0007669"/>
    <property type="project" value="TreeGrafter"/>
</dbReference>
<dbReference type="GO" id="GO:0005576">
    <property type="term" value="C:extracellular region"/>
    <property type="evidence" value="ECO:0007669"/>
    <property type="project" value="TreeGrafter"/>
</dbReference>
<keyword evidence="4 6" id="KW-0573">Peptidoglycan synthesis</keyword>
<dbReference type="Gene3D" id="3.10.20.800">
    <property type="match status" value="1"/>
</dbReference>
<comment type="caution">
    <text evidence="8">The sequence shown here is derived from an EMBL/GenBank/DDBJ whole genome shotgun (WGS) entry which is preliminary data.</text>
</comment>
<gene>
    <name evidence="8" type="ORF">CSX01_01555</name>
</gene>